<dbReference type="GO" id="GO:0016757">
    <property type="term" value="F:glycosyltransferase activity"/>
    <property type="evidence" value="ECO:0007669"/>
    <property type="project" value="InterPro"/>
</dbReference>
<feature type="domain" description="Glycosyl transferase family 1" evidence="1">
    <location>
        <begin position="209"/>
        <end position="373"/>
    </location>
</feature>
<keyword evidence="3" id="KW-0808">Transferase</keyword>
<gene>
    <name evidence="3" type="ORF">DSM3645_05535</name>
</gene>
<protein>
    <submittedName>
        <fullName evidence="3">Probable hexosyltransferase</fullName>
    </submittedName>
</protein>
<dbReference type="Pfam" id="PF00534">
    <property type="entry name" value="Glycos_transf_1"/>
    <property type="match status" value="1"/>
</dbReference>
<dbReference type="STRING" id="314230.DSM3645_05535"/>
<dbReference type="eggNOG" id="COG0438">
    <property type="taxonomic scope" value="Bacteria"/>
</dbReference>
<dbReference type="Gene3D" id="3.40.50.2000">
    <property type="entry name" value="Glycogen Phosphorylase B"/>
    <property type="match status" value="2"/>
</dbReference>
<proteinExistence type="predicted"/>
<dbReference type="AlphaFoldDB" id="A3ZTZ8"/>
<dbReference type="EMBL" id="AANZ01000011">
    <property type="protein sequence ID" value="EAQ80059.1"/>
    <property type="molecule type" value="Genomic_DNA"/>
</dbReference>
<dbReference type="Proteomes" id="UP000004358">
    <property type="component" value="Unassembled WGS sequence"/>
</dbReference>
<dbReference type="Pfam" id="PF13439">
    <property type="entry name" value="Glyco_transf_4"/>
    <property type="match status" value="1"/>
</dbReference>
<accession>A3ZTZ8</accession>
<dbReference type="PANTHER" id="PTHR12526:SF636">
    <property type="entry name" value="BLL3647 PROTEIN"/>
    <property type="match status" value="1"/>
</dbReference>
<evidence type="ECO:0000313" key="4">
    <source>
        <dbReference type="Proteomes" id="UP000004358"/>
    </source>
</evidence>
<reference evidence="3 4" key="1">
    <citation type="submission" date="2006-02" db="EMBL/GenBank/DDBJ databases">
        <authorList>
            <person name="Amann R."/>
            <person name="Ferriera S."/>
            <person name="Johnson J."/>
            <person name="Kravitz S."/>
            <person name="Halpern A."/>
            <person name="Remington K."/>
            <person name="Beeson K."/>
            <person name="Tran B."/>
            <person name="Rogers Y.-H."/>
            <person name="Friedman R."/>
            <person name="Venter J.C."/>
        </authorList>
    </citation>
    <scope>NUCLEOTIDE SEQUENCE [LARGE SCALE GENOMIC DNA]</scope>
    <source>
        <strain evidence="3 4">DSM 3645</strain>
    </source>
</reference>
<dbReference type="HOGENOM" id="CLU_009583_0_3_0"/>
<name>A3ZTZ8_9BACT</name>
<sequence length="398" mass="44135">MDGPLSSHAADNLSGDYSSAAPPAIPTRPREVRTVKVLHLINGEHYSGAERVQDLLGLRLPEFGYHADFACVKPGKFLTSRQAETSQVFDLAMRHRFDLWRARDAARLIRDEGYEIVHAHTPRTALLAMLAIRGSATKFVYHVHSPTSRDSTRRFKNWVNQKVESMAMTKADRLITVSHSLSRHMRQLKVAAEKVRVVHNGVPPLAEVPSHNTPTDDWTLGCVALFRPRKGMEVLLQALANLRSQGQAVRLRAVGPFETPEYERDILALVDKLKLKDAIEWVGFTQEVNRELFKMDLFVLPSLFGEGLPMVVLEAMAAGVPVIASDVEGVCEAIQPKADGLLAIPGDADDLTKKILAVVSGEIHWSALRQAAIRRQRDSFSDRSMAAGTAAVYDELVR</sequence>
<organism evidence="3 4">
    <name type="scientific">Blastopirellula marina DSM 3645</name>
    <dbReference type="NCBI Taxonomy" id="314230"/>
    <lineage>
        <taxon>Bacteria</taxon>
        <taxon>Pseudomonadati</taxon>
        <taxon>Planctomycetota</taxon>
        <taxon>Planctomycetia</taxon>
        <taxon>Pirellulales</taxon>
        <taxon>Pirellulaceae</taxon>
        <taxon>Blastopirellula</taxon>
    </lineage>
</organism>
<feature type="domain" description="Glycosyltransferase subfamily 4-like N-terminal" evidence="2">
    <location>
        <begin position="47"/>
        <end position="203"/>
    </location>
</feature>
<comment type="caution">
    <text evidence="3">The sequence shown here is derived from an EMBL/GenBank/DDBJ whole genome shotgun (WGS) entry which is preliminary data.</text>
</comment>
<dbReference type="InterPro" id="IPR028098">
    <property type="entry name" value="Glyco_trans_4-like_N"/>
</dbReference>
<dbReference type="SUPFAM" id="SSF53756">
    <property type="entry name" value="UDP-Glycosyltransferase/glycogen phosphorylase"/>
    <property type="match status" value="1"/>
</dbReference>
<dbReference type="PANTHER" id="PTHR12526">
    <property type="entry name" value="GLYCOSYLTRANSFERASE"/>
    <property type="match status" value="1"/>
</dbReference>
<evidence type="ECO:0000259" key="1">
    <source>
        <dbReference type="Pfam" id="PF00534"/>
    </source>
</evidence>
<evidence type="ECO:0000259" key="2">
    <source>
        <dbReference type="Pfam" id="PF13439"/>
    </source>
</evidence>
<dbReference type="InterPro" id="IPR001296">
    <property type="entry name" value="Glyco_trans_1"/>
</dbReference>
<evidence type="ECO:0000313" key="3">
    <source>
        <dbReference type="EMBL" id="EAQ80059.1"/>
    </source>
</evidence>
<dbReference type="RefSeq" id="WP_002654703.1">
    <property type="nucleotide sequence ID" value="NZ_CH672377.1"/>
</dbReference>